<dbReference type="Pfam" id="PF01369">
    <property type="entry name" value="Sec7"/>
    <property type="match status" value="1"/>
</dbReference>
<protein>
    <recommendedName>
        <fullName evidence="1">SEC7 domain-containing protein</fullName>
    </recommendedName>
</protein>
<accession>A0A0A9YWC3</accession>
<dbReference type="GO" id="GO:0032012">
    <property type="term" value="P:regulation of ARF protein signal transduction"/>
    <property type="evidence" value="ECO:0007669"/>
    <property type="project" value="InterPro"/>
</dbReference>
<sequence>MALLTKYMTPLNLFSLTNDHHSLDNDGGSDCSMVSYNIMAHFLHNYPDMERAAVSAIFDKINQSEGQSVQCLLAAYLRLFHFRGVPIDIAMRDTMCSFLS</sequence>
<reference evidence="2" key="1">
    <citation type="journal article" date="2014" name="PLoS ONE">
        <title>Transcriptome-Based Identification of ABC Transporters in the Western Tarnished Plant Bug Lygus hesperus.</title>
        <authorList>
            <person name="Hull J.J."/>
            <person name="Chaney K."/>
            <person name="Geib S.M."/>
            <person name="Fabrick J.A."/>
            <person name="Brent C.S."/>
            <person name="Walsh D."/>
            <person name="Lavine L.C."/>
        </authorList>
    </citation>
    <scope>NUCLEOTIDE SEQUENCE</scope>
</reference>
<organism evidence="2">
    <name type="scientific">Lygus hesperus</name>
    <name type="common">Western plant bug</name>
    <dbReference type="NCBI Taxonomy" id="30085"/>
    <lineage>
        <taxon>Eukaryota</taxon>
        <taxon>Metazoa</taxon>
        <taxon>Ecdysozoa</taxon>
        <taxon>Arthropoda</taxon>
        <taxon>Hexapoda</taxon>
        <taxon>Insecta</taxon>
        <taxon>Pterygota</taxon>
        <taxon>Neoptera</taxon>
        <taxon>Paraneoptera</taxon>
        <taxon>Hemiptera</taxon>
        <taxon>Heteroptera</taxon>
        <taxon>Panheteroptera</taxon>
        <taxon>Cimicomorpha</taxon>
        <taxon>Miridae</taxon>
        <taxon>Mirini</taxon>
        <taxon>Lygus</taxon>
    </lineage>
</organism>
<name>A0A0A9YWC3_LYGHE</name>
<dbReference type="InterPro" id="IPR000904">
    <property type="entry name" value="Sec7_dom"/>
</dbReference>
<dbReference type="SUPFAM" id="SSF48425">
    <property type="entry name" value="Sec7 domain"/>
    <property type="match status" value="1"/>
</dbReference>
<reference evidence="2" key="2">
    <citation type="submission" date="2014-07" db="EMBL/GenBank/DDBJ databases">
        <authorList>
            <person name="Hull J."/>
        </authorList>
    </citation>
    <scope>NUCLEOTIDE SEQUENCE</scope>
</reference>
<proteinExistence type="predicted"/>
<evidence type="ECO:0000313" key="2">
    <source>
        <dbReference type="EMBL" id="JAG33865.1"/>
    </source>
</evidence>
<dbReference type="EMBL" id="GBHO01009739">
    <property type="protein sequence ID" value="JAG33865.1"/>
    <property type="molecule type" value="Transcribed_RNA"/>
</dbReference>
<evidence type="ECO:0000259" key="1">
    <source>
        <dbReference type="Pfam" id="PF01369"/>
    </source>
</evidence>
<dbReference type="InterPro" id="IPR035999">
    <property type="entry name" value="Sec7_dom_sf"/>
</dbReference>
<feature type="domain" description="SEC7" evidence="1">
    <location>
        <begin position="38"/>
        <end position="98"/>
    </location>
</feature>
<gene>
    <name evidence="2" type="ORF">CM83_23000</name>
</gene>
<dbReference type="AlphaFoldDB" id="A0A0A9YWC3"/>
<dbReference type="GO" id="GO:0005085">
    <property type="term" value="F:guanyl-nucleotide exchange factor activity"/>
    <property type="evidence" value="ECO:0007669"/>
    <property type="project" value="InterPro"/>
</dbReference>